<dbReference type="GO" id="GO:0022857">
    <property type="term" value="F:transmembrane transporter activity"/>
    <property type="evidence" value="ECO:0007669"/>
    <property type="project" value="InterPro"/>
</dbReference>
<dbReference type="AlphaFoldDB" id="E4UU52"/>
<dbReference type="Proteomes" id="UP000002669">
    <property type="component" value="Unassembled WGS sequence"/>
</dbReference>
<organism evidence="7">
    <name type="scientific">Arthroderma gypseum (strain ATCC MYA-4604 / CBS 118893)</name>
    <name type="common">Microsporum gypseum</name>
    <dbReference type="NCBI Taxonomy" id="535722"/>
    <lineage>
        <taxon>Eukaryota</taxon>
        <taxon>Fungi</taxon>
        <taxon>Dikarya</taxon>
        <taxon>Ascomycota</taxon>
        <taxon>Pezizomycotina</taxon>
        <taxon>Eurotiomycetes</taxon>
        <taxon>Eurotiomycetidae</taxon>
        <taxon>Onygenales</taxon>
        <taxon>Arthrodermataceae</taxon>
        <taxon>Nannizzia</taxon>
    </lineage>
</organism>
<dbReference type="VEuPathDB" id="FungiDB:MGYG_03823"/>
<evidence type="ECO:0000256" key="2">
    <source>
        <dbReference type="ARBA" id="ARBA00022692"/>
    </source>
</evidence>
<accession>E4UU52</accession>
<dbReference type="HOGENOM" id="CLU_013756_1_0_1"/>
<reference evidence="7" key="1">
    <citation type="journal article" date="2012" name="MBio">
        <title>Comparative genome analysis of Trichophyton rubrum and related dermatophytes reveals candidate genes involved in infection.</title>
        <authorList>
            <person name="Martinez D.A."/>
            <person name="Oliver B.G."/>
            <person name="Graeser Y."/>
            <person name="Goldberg J.M."/>
            <person name="Li W."/>
            <person name="Martinez-Rossi N.M."/>
            <person name="Monod M."/>
            <person name="Shelest E."/>
            <person name="Barton R.C."/>
            <person name="Birch E."/>
            <person name="Brakhage A.A."/>
            <person name="Chen Z."/>
            <person name="Gurr S.J."/>
            <person name="Heiman D."/>
            <person name="Heitman J."/>
            <person name="Kosti I."/>
            <person name="Rossi A."/>
            <person name="Saif S."/>
            <person name="Samalova M."/>
            <person name="Saunders C.W."/>
            <person name="Shea T."/>
            <person name="Summerbell R.C."/>
            <person name="Xu J."/>
            <person name="Young S."/>
            <person name="Zeng Q."/>
            <person name="Birren B.W."/>
            <person name="Cuomo C.A."/>
            <person name="White T.C."/>
        </authorList>
    </citation>
    <scope>NUCLEOTIDE SEQUENCE [LARGE SCALE GENOMIC DNA]</scope>
    <source>
        <strain evidence="7">ATCC MYA-4604 / CBS 118893</strain>
    </source>
</reference>
<dbReference type="Pfam" id="PF07690">
    <property type="entry name" value="MFS_1"/>
    <property type="match status" value="1"/>
</dbReference>
<evidence type="ECO:0000256" key="1">
    <source>
        <dbReference type="ARBA" id="ARBA00004141"/>
    </source>
</evidence>
<feature type="transmembrane region" description="Helical" evidence="5">
    <location>
        <begin position="131"/>
        <end position="156"/>
    </location>
</feature>
<feature type="transmembrane region" description="Helical" evidence="5">
    <location>
        <begin position="102"/>
        <end position="124"/>
    </location>
</feature>
<keyword evidence="3 5" id="KW-1133">Transmembrane helix</keyword>
<dbReference type="OrthoDB" id="194139at2759"/>
<dbReference type="GO" id="GO:0016020">
    <property type="term" value="C:membrane"/>
    <property type="evidence" value="ECO:0007669"/>
    <property type="project" value="UniProtKB-SubCell"/>
</dbReference>
<evidence type="ECO:0000313" key="7">
    <source>
        <dbReference type="Proteomes" id="UP000002669"/>
    </source>
</evidence>
<protein>
    <recommendedName>
        <fullName evidence="8">Major facilitator superfamily (MFS) profile domain-containing protein</fullName>
    </recommendedName>
</protein>
<dbReference type="SUPFAM" id="SSF103473">
    <property type="entry name" value="MFS general substrate transporter"/>
    <property type="match status" value="1"/>
</dbReference>
<feature type="transmembrane region" description="Helical" evidence="5">
    <location>
        <begin position="168"/>
        <end position="188"/>
    </location>
</feature>
<dbReference type="PANTHER" id="PTHR23507">
    <property type="entry name" value="ZGC:174356"/>
    <property type="match status" value="1"/>
</dbReference>
<dbReference type="PANTHER" id="PTHR23507:SF1">
    <property type="entry name" value="FI18259P1-RELATED"/>
    <property type="match status" value="1"/>
</dbReference>
<dbReference type="EMBL" id="DS989824">
    <property type="protein sequence ID" value="EFR00819.1"/>
    <property type="molecule type" value="Genomic_DNA"/>
</dbReference>
<evidence type="ECO:0000256" key="4">
    <source>
        <dbReference type="ARBA" id="ARBA00023136"/>
    </source>
</evidence>
<sequence length="496" mass="54420">MSKVTQWKAMTVMTVDGFGYALAKSSQVFLIEQSLCRNFYSISDPGVILPDGSVPEDLCKRKDLQSKVALMSSTFDFTLLIASFFATPVFTHLALTVGKRTVLLINSMSYMLRMILFTAVVYFHTVTDIRWVLLLWVLELVGGGMPVREVLLWMYMAESVPEDGLTGAFNILSSFLIGMMSVGTFIGSMLLRHHVWVLCSIVICVCAIVVLLICLLPNGPKPLYPDERNILAEEEGTQHSPISESSSLLSGEDVHAASPRPPALWKSVLRASTVDLYLSLQLIVQALRNPLTLRVMSMFFTYTLAGTVSSTSQQWASSTFHASLASIDKITSMEQIMSAIFLLILPIVSQRLLRPRLRGKQDTDLWVIMGSLTVGAFGALIISMAPSLKIYALGVAVGACAVGMADSLRSFATSALSDTESLQSLYMCIRTLQSLAAIVGTPLWGGIFLLILKSGGALPPGFLYFSTSLVFLFTLYLAIPLRKYRLGQIEMEPCVR</sequence>
<keyword evidence="2 5" id="KW-0812">Transmembrane</keyword>
<evidence type="ECO:0000256" key="5">
    <source>
        <dbReference type="SAM" id="Phobius"/>
    </source>
</evidence>
<feature type="transmembrane region" description="Helical" evidence="5">
    <location>
        <begin position="432"/>
        <end position="451"/>
    </location>
</feature>
<keyword evidence="4 5" id="KW-0472">Membrane</keyword>
<gene>
    <name evidence="6" type="ORF">MGYG_03823</name>
</gene>
<dbReference type="GeneID" id="10028932"/>
<feature type="transmembrane region" description="Helical" evidence="5">
    <location>
        <begin position="336"/>
        <end position="353"/>
    </location>
</feature>
<proteinExistence type="predicted"/>
<feature type="transmembrane region" description="Helical" evidence="5">
    <location>
        <begin position="390"/>
        <end position="411"/>
    </location>
</feature>
<feature type="transmembrane region" description="Helical" evidence="5">
    <location>
        <begin position="195"/>
        <end position="218"/>
    </location>
</feature>
<dbReference type="OMA" id="MYMAESV"/>
<feature type="transmembrane region" description="Helical" evidence="5">
    <location>
        <begin position="463"/>
        <end position="481"/>
    </location>
</feature>
<dbReference type="InParanoid" id="E4UU52"/>
<feature type="transmembrane region" description="Helical" evidence="5">
    <location>
        <begin position="68"/>
        <end position="90"/>
    </location>
</feature>
<evidence type="ECO:0000256" key="3">
    <source>
        <dbReference type="ARBA" id="ARBA00022989"/>
    </source>
</evidence>
<evidence type="ECO:0000313" key="6">
    <source>
        <dbReference type="EMBL" id="EFR00819.1"/>
    </source>
</evidence>
<name>E4UU52_ARTGP</name>
<dbReference type="Gene3D" id="1.20.1250.20">
    <property type="entry name" value="MFS general substrate transporter like domains"/>
    <property type="match status" value="1"/>
</dbReference>
<evidence type="ECO:0008006" key="8">
    <source>
        <dbReference type="Google" id="ProtNLM"/>
    </source>
</evidence>
<dbReference type="InterPro" id="IPR036259">
    <property type="entry name" value="MFS_trans_sf"/>
</dbReference>
<keyword evidence="7" id="KW-1185">Reference proteome</keyword>
<dbReference type="RefSeq" id="XP_003173649.1">
    <property type="nucleotide sequence ID" value="XM_003173601.1"/>
</dbReference>
<comment type="subcellular location">
    <subcellularLocation>
        <location evidence="1">Membrane</location>
        <topology evidence="1">Multi-pass membrane protein</topology>
    </subcellularLocation>
</comment>
<feature type="transmembrane region" description="Helical" evidence="5">
    <location>
        <begin position="365"/>
        <end position="384"/>
    </location>
</feature>
<dbReference type="InterPro" id="IPR011701">
    <property type="entry name" value="MFS"/>
</dbReference>